<evidence type="ECO:0000313" key="2">
    <source>
        <dbReference type="EMBL" id="KKP00280.1"/>
    </source>
</evidence>
<proteinExistence type="predicted"/>
<evidence type="ECO:0000256" key="1">
    <source>
        <dbReference type="SAM" id="SignalP"/>
    </source>
</evidence>
<sequence length="496" mass="53746">MGFVSKVVPLVVTLLLAPRTVTSTAAAEPATSLVNDTLAVNTTAIGLNATAFANLLNITTLYNITTPEDAFAQYPDGAALFDALAAFEKETNLVGSATSEHVSAYYVHKAAMAGIECHNETYQMLSHGRFLRANYTQALKYGHVYGNITAKSGSCVSKGMARLNTSNQKRWFGALFANAALWFSGISFAGQLFNAGCQVTNQFNQHAVGRPICIGASILTALGGGSTLWQAWNTAQSAVTQTPSFNSYGVWQTGSGYQVELEGLSDRSTSDFDWESEMPGMLHGYENRNLTWAEFYGANITHPGSYYYDGSRGGTAMPVQFFHQPHPTNASRMTTHVGIDLTGKSIRKREMMLRKRQNPNDQNTWCNGGPSVATFGPPSNDSPSWKVGYCDEDDNSGESADGGAGSLYYGFDSYAPNENSALGWDMGLDDAGNQKGFQEAYDAVYEQVSGDQIWDSCVCMQENGQWTNTGSLQYSWDNTYNGYSECWNANCDGGGD</sequence>
<reference evidence="3" key="1">
    <citation type="journal article" date="2015" name="Genome Announc.">
        <title>Draft whole-genome sequence of the biocontrol agent Trichoderma harzianum T6776.</title>
        <authorList>
            <person name="Baroncelli R."/>
            <person name="Piaggeschi G."/>
            <person name="Fiorini L."/>
            <person name="Bertolini E."/>
            <person name="Zapparata A."/>
            <person name="Pe M.E."/>
            <person name="Sarrocco S."/>
            <person name="Vannacci G."/>
        </authorList>
    </citation>
    <scope>NUCLEOTIDE SEQUENCE [LARGE SCALE GENOMIC DNA]</scope>
    <source>
        <strain evidence="3">T6776</strain>
    </source>
</reference>
<dbReference type="Proteomes" id="UP000034112">
    <property type="component" value="Unassembled WGS sequence"/>
</dbReference>
<dbReference type="EMBL" id="JOKZ01000264">
    <property type="protein sequence ID" value="KKP00280.1"/>
    <property type="molecule type" value="Genomic_DNA"/>
</dbReference>
<feature type="chain" id="PRO_5002529764" evidence="1">
    <location>
        <begin position="24"/>
        <end position="496"/>
    </location>
</feature>
<organism evidence="2 3">
    <name type="scientific">Trichoderma harzianum</name>
    <name type="common">Hypocrea lixii</name>
    <dbReference type="NCBI Taxonomy" id="5544"/>
    <lineage>
        <taxon>Eukaryota</taxon>
        <taxon>Fungi</taxon>
        <taxon>Dikarya</taxon>
        <taxon>Ascomycota</taxon>
        <taxon>Pezizomycotina</taxon>
        <taxon>Sordariomycetes</taxon>
        <taxon>Hypocreomycetidae</taxon>
        <taxon>Hypocreales</taxon>
        <taxon>Hypocreaceae</taxon>
        <taxon>Trichoderma</taxon>
    </lineage>
</organism>
<dbReference type="OrthoDB" id="3555889at2759"/>
<keyword evidence="1" id="KW-0732">Signal</keyword>
<feature type="signal peptide" evidence="1">
    <location>
        <begin position="1"/>
        <end position="23"/>
    </location>
</feature>
<accession>A0A0F9X6U7</accession>
<comment type="caution">
    <text evidence="2">The sequence shown here is derived from an EMBL/GenBank/DDBJ whole genome shotgun (WGS) entry which is preliminary data.</text>
</comment>
<name>A0A0F9X6U7_TRIHA</name>
<dbReference type="AlphaFoldDB" id="A0A0F9X6U7"/>
<evidence type="ECO:0000313" key="3">
    <source>
        <dbReference type="Proteomes" id="UP000034112"/>
    </source>
</evidence>
<protein>
    <submittedName>
        <fullName evidence="2">Uncharacterized protein</fullName>
    </submittedName>
</protein>
<gene>
    <name evidence="2" type="ORF">THAR02_07633</name>
</gene>